<keyword evidence="2" id="KW-0472">Membrane</keyword>
<evidence type="ECO:0008006" key="6">
    <source>
        <dbReference type="Google" id="ProtNLM"/>
    </source>
</evidence>
<evidence type="ECO:0000256" key="1">
    <source>
        <dbReference type="SAM" id="MobiDB-lite"/>
    </source>
</evidence>
<keyword evidence="3" id="KW-0732">Signal</keyword>
<evidence type="ECO:0000256" key="3">
    <source>
        <dbReference type="SAM" id="SignalP"/>
    </source>
</evidence>
<keyword evidence="5" id="KW-1185">Reference proteome</keyword>
<name>A0A413RKD9_9CELL</name>
<protein>
    <recommendedName>
        <fullName evidence="6">Glycoprotein</fullName>
    </recommendedName>
</protein>
<evidence type="ECO:0000313" key="5">
    <source>
        <dbReference type="Proteomes" id="UP000283374"/>
    </source>
</evidence>
<proteinExistence type="predicted"/>
<dbReference type="Proteomes" id="UP000283374">
    <property type="component" value="Unassembled WGS sequence"/>
</dbReference>
<dbReference type="EMBL" id="QWKP01000203">
    <property type="protein sequence ID" value="RHA39634.1"/>
    <property type="molecule type" value="Genomic_DNA"/>
</dbReference>
<feature type="signal peptide" evidence="3">
    <location>
        <begin position="1"/>
        <end position="22"/>
    </location>
</feature>
<keyword evidence="2" id="KW-0812">Transmembrane</keyword>
<feature type="region of interest" description="Disordered" evidence="1">
    <location>
        <begin position="644"/>
        <end position="674"/>
    </location>
</feature>
<keyword evidence="2" id="KW-1133">Transmembrane helix</keyword>
<sequence length="674" mass="68845">MLSAALALVAGLILAPALPASAADPLPVRVEITSISPVVLRPGEDLTVRATLHNDGTSVLKNAAADLRINYFRMGSRDEVAAWADRADSELAGQVTVVQALDDPLEPGASADVTLTLPAARIQFTNLPGVWGPRGLAVEATEGGARVGLARSYALWYPEQSVTPVPVSVLLPVAGPAANPLATTPSTELDQLTSPTGRLGRSLAAIQVDDAIGFAADPALVEQARAGGPASQAWAQAMTTASSRHATFTLPWSDPDVAAVARADEGSLFQVAVDHARTSDVLGAGRRTMVWAAPGQNLDAETAAAAASADVVAAVTRTPAVGANSAVTHARMSTEGGSLDRLGPDGTLSALLSDPTTVVPDATDATTAQRALAELALVARESESTPDPVLLAPGRDQVPDPAAVRVVMTALRSAPWVQVDPVSTLLVGTATQVDVPAQGEAADDEIAPAEVAALATARGHAVDFSAITPDPTTLLTGVDAETLAPLSLAWRADPTGRTALAGNVVKEVSARTVGLSIAPISDLNVLSAEAPMRVTVRNDLEVPATVQLVMTPRKACLQVDPIDPVTVESTSSATVAVHLQATANCDVTVTATLESPAGDVVAAPREFTARVAPTIESVGTYAVGALLVIGLILGIVRTVRRGQSARRGARTEAETGPAPPLPVLGGVPDEEQGT</sequence>
<dbReference type="Pfam" id="PF19516">
    <property type="entry name" value="DUF6049"/>
    <property type="match status" value="1"/>
</dbReference>
<feature type="chain" id="PRO_5019572550" description="Glycoprotein" evidence="3">
    <location>
        <begin position="23"/>
        <end position="674"/>
    </location>
</feature>
<evidence type="ECO:0000256" key="2">
    <source>
        <dbReference type="SAM" id="Phobius"/>
    </source>
</evidence>
<comment type="caution">
    <text evidence="4">The sequence shown here is derived from an EMBL/GenBank/DDBJ whole genome shotgun (WGS) entry which is preliminary data.</text>
</comment>
<evidence type="ECO:0000313" key="4">
    <source>
        <dbReference type="EMBL" id="RHA39634.1"/>
    </source>
</evidence>
<dbReference type="InterPro" id="IPR046112">
    <property type="entry name" value="DUF6049"/>
</dbReference>
<dbReference type="AlphaFoldDB" id="A0A413RKD9"/>
<gene>
    <name evidence="4" type="ORF">D1825_11655</name>
</gene>
<feature type="transmembrane region" description="Helical" evidence="2">
    <location>
        <begin position="618"/>
        <end position="636"/>
    </location>
</feature>
<accession>A0A413RKD9</accession>
<organism evidence="4 5">
    <name type="scientific">Cellulomonas rhizosphaerae</name>
    <dbReference type="NCBI Taxonomy" id="2293719"/>
    <lineage>
        <taxon>Bacteria</taxon>
        <taxon>Bacillati</taxon>
        <taxon>Actinomycetota</taxon>
        <taxon>Actinomycetes</taxon>
        <taxon>Micrococcales</taxon>
        <taxon>Cellulomonadaceae</taxon>
        <taxon>Cellulomonas</taxon>
    </lineage>
</organism>
<reference evidence="4 5" key="1">
    <citation type="submission" date="2018-08" db="EMBL/GenBank/DDBJ databases">
        <title>Cellulomonas rhizosphaerae sp. nov., a novel actinomycete isolated from soil.</title>
        <authorList>
            <person name="Tian Y."/>
        </authorList>
    </citation>
    <scope>NUCLEOTIDE SEQUENCE [LARGE SCALE GENOMIC DNA]</scope>
    <source>
        <strain evidence="4 5">NEAU-TCZ24</strain>
    </source>
</reference>